<proteinExistence type="predicted"/>
<keyword evidence="2" id="KW-0812">Transmembrane</keyword>
<feature type="transmembrane region" description="Helical" evidence="2">
    <location>
        <begin position="546"/>
        <end position="568"/>
    </location>
</feature>
<feature type="transmembrane region" description="Helical" evidence="2">
    <location>
        <begin position="239"/>
        <end position="258"/>
    </location>
</feature>
<dbReference type="Proteomes" id="UP001626628">
    <property type="component" value="Chromosome"/>
</dbReference>
<sequence>MSQLTDRGTTLSSQGRIAAQRSSAIGAAFLGGVTAAGLGLGALAVAVLLLWVASPYPGSDPSGALHLAADLWLLAQGGDLVRTVTQSGTPAPVAVTPLLLAALPVCLLHRAARHTLATAARHTVPPAIGDAMGLDRATSPGDAMGLDDGAGPGGGTGPGGGAGRGGGTGFDGAMGPGGGTGLGGATGPSGGTGPGDAMGLGGGTGPGSGAGLGGATGPGVRMALGRGAGLVPPAAPRTLLGALLAGYLLVAAAVLLYASTGGLTAEPLSVLLCVPAFAVATLAGTAWSLLGPAGAELLPDRVRRAWARVPDRLRAALRGPRFAAARRAAATAVLALLASGALLTLLVLGLHAGRVYQDLLQLAPDWQSRATVLLLCLFLLPNAAVWSAAYGLGPGFTLGAGSTIGPLGTTSHPALPLLGGLSAPGPGTPLTWSAAVVPVAAGVLLARHVARSAASPPPPGVGAPCSSGASCPSGDLCSARGPDRPSGAPCFPGGPVGPWSWWTTACAAALAACVCGALMAALAALAGGALGTGALADFGPSWWRTGLAAAGWTALIGVPGAVALRVWWLRGRPRAGRGGGGATAGAGAPEPGVAASETGAATGQGASPAAGRAAGAATGQATGQAAGQAARAAAGPQMEEAPEPEAEAPAPPMPPAASSPVTATNTESN</sequence>
<feature type="transmembrane region" description="Helical" evidence="2">
    <location>
        <begin position="371"/>
        <end position="392"/>
    </location>
</feature>
<feature type="compositionally biased region" description="Low complexity" evidence="1">
    <location>
        <begin position="603"/>
        <end position="639"/>
    </location>
</feature>
<feature type="compositionally biased region" description="Gly residues" evidence="1">
    <location>
        <begin position="148"/>
        <end position="214"/>
    </location>
</feature>
<keyword evidence="2" id="KW-1133">Transmembrane helix</keyword>
<name>A0ABZ2QV49_9ACTN</name>
<keyword evidence="2" id="KW-0472">Membrane</keyword>
<feature type="transmembrane region" description="Helical" evidence="2">
    <location>
        <begin position="24"/>
        <end position="52"/>
    </location>
</feature>
<evidence type="ECO:0000256" key="1">
    <source>
        <dbReference type="SAM" id="MobiDB-lite"/>
    </source>
</evidence>
<evidence type="ECO:0000313" key="4">
    <source>
        <dbReference type="Proteomes" id="UP001626628"/>
    </source>
</evidence>
<gene>
    <name evidence="3" type="ORF">WAB15_25430</name>
</gene>
<keyword evidence="4" id="KW-1185">Reference proteome</keyword>
<evidence type="ECO:0000256" key="2">
    <source>
        <dbReference type="SAM" id="Phobius"/>
    </source>
</evidence>
<feature type="region of interest" description="Disordered" evidence="1">
    <location>
        <begin position="133"/>
        <end position="214"/>
    </location>
</feature>
<dbReference type="EMBL" id="CP147982">
    <property type="protein sequence ID" value="WXK79059.1"/>
    <property type="molecule type" value="Genomic_DNA"/>
</dbReference>
<feature type="compositionally biased region" description="Low complexity" evidence="1">
    <location>
        <begin position="585"/>
        <end position="595"/>
    </location>
</feature>
<dbReference type="InterPro" id="IPR045931">
    <property type="entry name" value="DUF6350"/>
</dbReference>
<organism evidence="3 4">
    <name type="scientific">Streptomyces sirii</name>
    <dbReference type="NCBI Taxonomy" id="3127701"/>
    <lineage>
        <taxon>Bacteria</taxon>
        <taxon>Bacillati</taxon>
        <taxon>Actinomycetota</taxon>
        <taxon>Actinomycetes</taxon>
        <taxon>Kitasatosporales</taxon>
        <taxon>Streptomycetaceae</taxon>
        <taxon>Streptomyces</taxon>
    </lineage>
</organism>
<protein>
    <submittedName>
        <fullName evidence="3">DUF6350 family protein</fullName>
    </submittedName>
</protein>
<evidence type="ECO:0000313" key="3">
    <source>
        <dbReference type="EMBL" id="WXK79059.1"/>
    </source>
</evidence>
<dbReference type="RefSeq" id="WP_407287668.1">
    <property type="nucleotide sequence ID" value="NZ_CP147982.1"/>
</dbReference>
<reference evidence="3 4" key="1">
    <citation type="submission" date="2024-03" db="EMBL/GenBank/DDBJ databases">
        <title>The complete genome of Streptomyces sirii sp.nov.</title>
        <authorList>
            <person name="Zakalyukina Y.V."/>
            <person name="Belik A.R."/>
            <person name="Biryukov M.V."/>
            <person name="Baturina O.A."/>
            <person name="Kabilov M.R."/>
        </authorList>
    </citation>
    <scope>NUCLEOTIDE SEQUENCE [LARGE SCALE GENOMIC DNA]</scope>
    <source>
        <strain evidence="3 4">BP-8</strain>
    </source>
</reference>
<feature type="region of interest" description="Disordered" evidence="1">
    <location>
        <begin position="575"/>
        <end position="669"/>
    </location>
</feature>
<feature type="transmembrane region" description="Helical" evidence="2">
    <location>
        <begin position="501"/>
        <end position="526"/>
    </location>
</feature>
<dbReference type="Pfam" id="PF19877">
    <property type="entry name" value="DUF6350"/>
    <property type="match status" value="2"/>
</dbReference>
<feature type="transmembrane region" description="Helical" evidence="2">
    <location>
        <begin position="270"/>
        <end position="290"/>
    </location>
</feature>
<accession>A0ABZ2QV49</accession>
<feature type="transmembrane region" description="Helical" evidence="2">
    <location>
        <begin position="328"/>
        <end position="350"/>
    </location>
</feature>